<protein>
    <submittedName>
        <fullName evidence="1">Uncharacterized protein</fullName>
    </submittedName>
</protein>
<dbReference type="Proteomes" id="UP000298416">
    <property type="component" value="Unassembled WGS sequence"/>
</dbReference>
<dbReference type="EMBL" id="PNBA02000010">
    <property type="protein sequence ID" value="KAG6409946.1"/>
    <property type="molecule type" value="Genomic_DNA"/>
</dbReference>
<evidence type="ECO:0000313" key="1">
    <source>
        <dbReference type="EMBL" id="KAG6409946.1"/>
    </source>
</evidence>
<keyword evidence="2" id="KW-1185">Reference proteome</keyword>
<dbReference type="SUPFAM" id="SSF52047">
    <property type="entry name" value="RNI-like"/>
    <property type="match status" value="1"/>
</dbReference>
<evidence type="ECO:0000313" key="2">
    <source>
        <dbReference type="Proteomes" id="UP000298416"/>
    </source>
</evidence>
<reference evidence="1" key="2">
    <citation type="submission" date="2020-08" db="EMBL/GenBank/DDBJ databases">
        <title>Plant Genome Project.</title>
        <authorList>
            <person name="Zhang R.-G."/>
        </authorList>
    </citation>
    <scope>NUCLEOTIDE SEQUENCE</scope>
    <source>
        <strain evidence="1">Huo1</strain>
        <tissue evidence="1">Leaf</tissue>
    </source>
</reference>
<sequence length="227" mass="26001">MSLESCNLEIYGSVQWNKLKSLKLDGLSANADVIHQILGATPQLEVFCLNYFHKGGNLIIQSTSLKELSIIKYLYDTEDLTLVSELRICTPNLETLEILGIPYKKYLLTDVSSLKRAVLAFSVRVVPDEDEWLAFVIEFTPRLIWYICIGFAPEYSQVGDPCFSSTPSFLRSHFPNTFVWRPVRQERLVIIDKKVYCQQENCESLKFEANLPESFSSSVEDHRGYLV</sequence>
<proteinExistence type="predicted"/>
<organism evidence="1">
    <name type="scientific">Salvia splendens</name>
    <name type="common">Scarlet sage</name>
    <dbReference type="NCBI Taxonomy" id="180675"/>
    <lineage>
        <taxon>Eukaryota</taxon>
        <taxon>Viridiplantae</taxon>
        <taxon>Streptophyta</taxon>
        <taxon>Embryophyta</taxon>
        <taxon>Tracheophyta</taxon>
        <taxon>Spermatophyta</taxon>
        <taxon>Magnoliopsida</taxon>
        <taxon>eudicotyledons</taxon>
        <taxon>Gunneridae</taxon>
        <taxon>Pentapetalae</taxon>
        <taxon>asterids</taxon>
        <taxon>lamiids</taxon>
        <taxon>Lamiales</taxon>
        <taxon>Lamiaceae</taxon>
        <taxon>Nepetoideae</taxon>
        <taxon>Mentheae</taxon>
        <taxon>Salviinae</taxon>
        <taxon>Salvia</taxon>
        <taxon>Salvia subgen. Calosphace</taxon>
        <taxon>core Calosphace</taxon>
    </lineage>
</organism>
<gene>
    <name evidence="1" type="ORF">SASPL_127990</name>
</gene>
<comment type="caution">
    <text evidence="1">The sequence shown here is derived from an EMBL/GenBank/DDBJ whole genome shotgun (WGS) entry which is preliminary data.</text>
</comment>
<reference evidence="1" key="1">
    <citation type="submission" date="2018-01" db="EMBL/GenBank/DDBJ databases">
        <authorList>
            <person name="Mao J.F."/>
        </authorList>
    </citation>
    <scope>NUCLEOTIDE SEQUENCE</scope>
    <source>
        <strain evidence="1">Huo1</strain>
        <tissue evidence="1">Leaf</tissue>
    </source>
</reference>
<name>A0A8X8ZMB7_SALSN</name>
<accession>A0A8X8ZMB7</accession>
<dbReference type="AlphaFoldDB" id="A0A8X8ZMB7"/>